<sequence length="899" mass="97441">MASFDRDTELCELGKALGESAGGEPRIVLVEGAIGVGKSLLLEGFASYAAERGATVLWAGAREAARRPFGLLEQLLADGGSLGGGAGRPLVTAWPRRWSSRSREVYRAFQGVRESSRSGQFVILVDDVEDADRESLQYLLRTLRNSPESRILLVVTKSLMRVPSLASLRTELLRQPGFRSIRLAPLSKDGVAVMMADLPEDDRIAELVADYHSLSGGNPLMLRALLEDAKDVWVREPACGEQLAVGPAYLEAVVAGLYRSGPRALLLARGMAIFGAWATPELLAELLDIPSGTLPGLLQALEEAGLLVGCELRHHCVASMLFADMAPEERAALHRRAAELLHAAAAPTAVVAEHLLASPDEKSPWEVAVLQEAATELLREDRPEEAIRYLERTLAVCSDEQQRIGIRIRLAAVARRLGLQVAHRHLELPLAAMRAGQLSAGHLASLGRLLGVFGQIGEMREAMSRLHALAANREREGEAEAQIEMLLAADGQLSSGIAASPTVEGMRRAVVPWTAMAGPRVPSADVVAAAEEVLRLTRLSDTTLDTLINAVKTVALSDRPSRAVYWARMLGREAEGRRAFGWLSLFASIEAAAALRLGRLAEAEAAALRCLDRLRGPDADLFAAAPISLLVRVYTLMGSYEDAARSLSWQAPKELGGNLLGAFYRRAQGHYYLATGRHHAAVGEFLAVGRQLTRWGLDGELALPWRGDLAEALTALGDRKQAERYAAQQIDMMPDSGSLAHQLRLQALGRTPRRRAMLLTQAAELLAVSEDVVDYGQTLVDLGLAQRALGEDEQAEATLERAWQLAAEHDMGHLRRLIEDRTVASDEPGRQARLSDSERRVAVLALEGQTNREIAAALFVTVSTVEQHLTRVYRKFGLQGRHDLVRVPELARVAAAGGA</sequence>
<dbReference type="Proteomes" id="UP000295345">
    <property type="component" value="Unassembled WGS sequence"/>
</dbReference>
<feature type="domain" description="HTH luxR-type" evidence="3">
    <location>
        <begin position="827"/>
        <end position="892"/>
    </location>
</feature>
<dbReference type="PRINTS" id="PR00038">
    <property type="entry name" value="HTHLUXR"/>
</dbReference>
<dbReference type="InterPro" id="IPR016032">
    <property type="entry name" value="Sig_transdc_resp-reg_C-effctor"/>
</dbReference>
<dbReference type="InterPro" id="IPR003593">
    <property type="entry name" value="AAA+_ATPase"/>
</dbReference>
<proteinExistence type="predicted"/>
<gene>
    <name evidence="4" type="ORF">E1283_03020</name>
</gene>
<accession>A0A4R4TRG7</accession>
<dbReference type="GO" id="GO:0004016">
    <property type="term" value="F:adenylate cyclase activity"/>
    <property type="evidence" value="ECO:0007669"/>
    <property type="project" value="TreeGrafter"/>
</dbReference>
<dbReference type="SMART" id="SM00421">
    <property type="entry name" value="HTH_LUXR"/>
    <property type="match status" value="1"/>
</dbReference>
<dbReference type="Gene3D" id="1.25.40.10">
    <property type="entry name" value="Tetratricopeptide repeat domain"/>
    <property type="match status" value="1"/>
</dbReference>
<dbReference type="PROSITE" id="PS50043">
    <property type="entry name" value="HTH_LUXR_2"/>
    <property type="match status" value="1"/>
</dbReference>
<dbReference type="InterPro" id="IPR036388">
    <property type="entry name" value="WH-like_DNA-bd_sf"/>
</dbReference>
<evidence type="ECO:0000313" key="4">
    <source>
        <dbReference type="EMBL" id="TDC79356.1"/>
    </source>
</evidence>
<dbReference type="SMART" id="SM00382">
    <property type="entry name" value="AAA"/>
    <property type="match status" value="1"/>
</dbReference>
<dbReference type="SUPFAM" id="SSF46894">
    <property type="entry name" value="C-terminal effector domain of the bipartite response regulators"/>
    <property type="match status" value="1"/>
</dbReference>
<evidence type="ECO:0000259" key="3">
    <source>
        <dbReference type="PROSITE" id="PS50043"/>
    </source>
</evidence>
<dbReference type="EMBL" id="SMKI01000018">
    <property type="protein sequence ID" value="TDC79356.1"/>
    <property type="molecule type" value="Genomic_DNA"/>
</dbReference>
<keyword evidence="2" id="KW-0067">ATP-binding</keyword>
<dbReference type="SUPFAM" id="SSF48452">
    <property type="entry name" value="TPR-like"/>
    <property type="match status" value="1"/>
</dbReference>
<dbReference type="SUPFAM" id="SSF52540">
    <property type="entry name" value="P-loop containing nucleoside triphosphate hydrolases"/>
    <property type="match status" value="1"/>
</dbReference>
<organism evidence="4 5">
    <name type="scientific">Streptomyces hainanensis</name>
    <dbReference type="NCBI Taxonomy" id="402648"/>
    <lineage>
        <taxon>Bacteria</taxon>
        <taxon>Bacillati</taxon>
        <taxon>Actinomycetota</taxon>
        <taxon>Actinomycetes</taxon>
        <taxon>Kitasatosporales</taxon>
        <taxon>Streptomycetaceae</taxon>
        <taxon>Streptomyces</taxon>
    </lineage>
</organism>
<evidence type="ECO:0000256" key="1">
    <source>
        <dbReference type="ARBA" id="ARBA00022741"/>
    </source>
</evidence>
<evidence type="ECO:0000256" key="2">
    <source>
        <dbReference type="ARBA" id="ARBA00022840"/>
    </source>
</evidence>
<dbReference type="GO" id="GO:0005737">
    <property type="term" value="C:cytoplasm"/>
    <property type="evidence" value="ECO:0007669"/>
    <property type="project" value="TreeGrafter"/>
</dbReference>
<reference evidence="4 5" key="1">
    <citation type="submission" date="2019-03" db="EMBL/GenBank/DDBJ databases">
        <title>Draft genome sequences of novel Actinobacteria.</title>
        <authorList>
            <person name="Sahin N."/>
            <person name="Ay H."/>
            <person name="Saygin H."/>
        </authorList>
    </citation>
    <scope>NUCLEOTIDE SEQUENCE [LARGE SCALE GENOMIC DNA]</scope>
    <source>
        <strain evidence="4 5">DSM 41900</strain>
    </source>
</reference>
<dbReference type="CDD" id="cd06170">
    <property type="entry name" value="LuxR_C_like"/>
    <property type="match status" value="1"/>
</dbReference>
<dbReference type="Pfam" id="PF00196">
    <property type="entry name" value="GerE"/>
    <property type="match status" value="1"/>
</dbReference>
<keyword evidence="1" id="KW-0547">Nucleotide-binding</keyword>
<dbReference type="GO" id="GO:0003677">
    <property type="term" value="F:DNA binding"/>
    <property type="evidence" value="ECO:0007669"/>
    <property type="project" value="InterPro"/>
</dbReference>
<comment type="caution">
    <text evidence="4">The sequence shown here is derived from an EMBL/GenBank/DDBJ whole genome shotgun (WGS) entry which is preliminary data.</text>
</comment>
<dbReference type="InterPro" id="IPR027417">
    <property type="entry name" value="P-loop_NTPase"/>
</dbReference>
<name>A0A4R4TRG7_9ACTN</name>
<dbReference type="Pfam" id="PF13191">
    <property type="entry name" value="AAA_16"/>
    <property type="match status" value="1"/>
</dbReference>
<dbReference type="InterPro" id="IPR041664">
    <property type="entry name" value="AAA_16"/>
</dbReference>
<dbReference type="PANTHER" id="PTHR16305:SF35">
    <property type="entry name" value="TRANSCRIPTIONAL ACTIVATOR DOMAIN"/>
    <property type="match status" value="1"/>
</dbReference>
<dbReference type="PROSITE" id="PS00622">
    <property type="entry name" value="HTH_LUXR_1"/>
    <property type="match status" value="1"/>
</dbReference>
<dbReference type="Gene3D" id="1.10.10.10">
    <property type="entry name" value="Winged helix-like DNA-binding domain superfamily/Winged helix DNA-binding domain"/>
    <property type="match status" value="1"/>
</dbReference>
<dbReference type="Gene3D" id="3.40.50.300">
    <property type="entry name" value="P-loop containing nucleotide triphosphate hydrolases"/>
    <property type="match status" value="1"/>
</dbReference>
<dbReference type="AlphaFoldDB" id="A0A4R4TRG7"/>
<dbReference type="InterPro" id="IPR011990">
    <property type="entry name" value="TPR-like_helical_dom_sf"/>
</dbReference>
<protein>
    <submittedName>
        <fullName evidence="4">Helix-turn-helix transcriptional regulator</fullName>
    </submittedName>
</protein>
<keyword evidence="5" id="KW-1185">Reference proteome</keyword>
<dbReference type="PANTHER" id="PTHR16305">
    <property type="entry name" value="TESTICULAR SOLUBLE ADENYLYL CYCLASE"/>
    <property type="match status" value="1"/>
</dbReference>
<dbReference type="GO" id="GO:0005524">
    <property type="term" value="F:ATP binding"/>
    <property type="evidence" value="ECO:0007669"/>
    <property type="project" value="UniProtKB-KW"/>
</dbReference>
<evidence type="ECO:0000313" key="5">
    <source>
        <dbReference type="Proteomes" id="UP000295345"/>
    </source>
</evidence>
<dbReference type="GO" id="GO:0006355">
    <property type="term" value="P:regulation of DNA-templated transcription"/>
    <property type="evidence" value="ECO:0007669"/>
    <property type="project" value="InterPro"/>
</dbReference>
<dbReference type="InterPro" id="IPR000792">
    <property type="entry name" value="Tscrpt_reg_LuxR_C"/>
</dbReference>